<dbReference type="Pfam" id="PF01047">
    <property type="entry name" value="MarR"/>
    <property type="match status" value="1"/>
</dbReference>
<protein>
    <submittedName>
        <fullName evidence="5">Regulatory protein MarR</fullName>
    </submittedName>
</protein>
<dbReference type="RefSeq" id="WP_013420342.1">
    <property type="nucleotide sequence ID" value="NC_014664.1"/>
</dbReference>
<dbReference type="HOGENOM" id="CLU_083287_18_2_5"/>
<evidence type="ECO:0000256" key="1">
    <source>
        <dbReference type="ARBA" id="ARBA00023015"/>
    </source>
</evidence>
<dbReference type="EMBL" id="CP002292">
    <property type="protein sequence ID" value="ADP71967.1"/>
    <property type="molecule type" value="Genomic_DNA"/>
</dbReference>
<dbReference type="AlphaFoldDB" id="E3I841"/>
<dbReference type="STRING" id="648757.Rvan_2756"/>
<keyword evidence="3" id="KW-0804">Transcription</keyword>
<dbReference type="KEGG" id="rva:Rvan_2756"/>
<dbReference type="SMART" id="SM00347">
    <property type="entry name" value="HTH_MARR"/>
    <property type="match status" value="1"/>
</dbReference>
<dbReference type="InterPro" id="IPR000835">
    <property type="entry name" value="HTH_MarR-typ"/>
</dbReference>
<dbReference type="eggNOG" id="COG1846">
    <property type="taxonomic scope" value="Bacteria"/>
</dbReference>
<name>E3I841_RHOVT</name>
<dbReference type="InterPro" id="IPR039422">
    <property type="entry name" value="MarR/SlyA-like"/>
</dbReference>
<keyword evidence="6" id="KW-1185">Reference proteome</keyword>
<accession>E3I841</accession>
<organism evidence="5 6">
    <name type="scientific">Rhodomicrobium vannielii (strain ATCC 17100 / DSM 162 / LMG 4299 / NCIMB 10020 / ATH 3.1.1)</name>
    <dbReference type="NCBI Taxonomy" id="648757"/>
    <lineage>
        <taxon>Bacteria</taxon>
        <taxon>Pseudomonadati</taxon>
        <taxon>Pseudomonadota</taxon>
        <taxon>Alphaproteobacteria</taxon>
        <taxon>Hyphomicrobiales</taxon>
        <taxon>Hyphomicrobiaceae</taxon>
        <taxon>Rhodomicrobium</taxon>
    </lineage>
</organism>
<sequence>MPPDESIRALRASFTRSLILASRRWKTLADATMKSRDLSHATALVVIVIDSLGSAVTQIELAREIGIEGPTLVRLLDQLEKQGRIERRENPDDRRAKLVTLSGAGKDLVAEIQMELERLRNESLAGVDPRDLEAALRVFAAMRNFTDARSDGTGGSE</sequence>
<proteinExistence type="predicted"/>
<evidence type="ECO:0000313" key="5">
    <source>
        <dbReference type="EMBL" id="ADP71967.1"/>
    </source>
</evidence>
<dbReference type="GO" id="GO:0003700">
    <property type="term" value="F:DNA-binding transcription factor activity"/>
    <property type="evidence" value="ECO:0007669"/>
    <property type="project" value="InterPro"/>
</dbReference>
<dbReference type="PANTHER" id="PTHR33164">
    <property type="entry name" value="TRANSCRIPTIONAL REGULATOR, MARR FAMILY"/>
    <property type="match status" value="1"/>
</dbReference>
<dbReference type="InterPro" id="IPR036388">
    <property type="entry name" value="WH-like_DNA-bd_sf"/>
</dbReference>
<keyword evidence="2" id="KW-0238">DNA-binding</keyword>
<feature type="domain" description="HTH marR-type" evidence="4">
    <location>
        <begin position="11"/>
        <end position="144"/>
    </location>
</feature>
<dbReference type="PROSITE" id="PS50995">
    <property type="entry name" value="HTH_MARR_2"/>
    <property type="match status" value="1"/>
</dbReference>
<evidence type="ECO:0000256" key="2">
    <source>
        <dbReference type="ARBA" id="ARBA00023125"/>
    </source>
</evidence>
<evidence type="ECO:0000313" key="6">
    <source>
        <dbReference type="Proteomes" id="UP000001399"/>
    </source>
</evidence>
<keyword evidence="1" id="KW-0805">Transcription regulation</keyword>
<dbReference type="GO" id="GO:0006950">
    <property type="term" value="P:response to stress"/>
    <property type="evidence" value="ECO:0007669"/>
    <property type="project" value="TreeGrafter"/>
</dbReference>
<dbReference type="SUPFAM" id="SSF46785">
    <property type="entry name" value="Winged helix' DNA-binding domain"/>
    <property type="match status" value="1"/>
</dbReference>
<dbReference type="PRINTS" id="PR00598">
    <property type="entry name" value="HTHMARR"/>
</dbReference>
<evidence type="ECO:0000259" key="4">
    <source>
        <dbReference type="PROSITE" id="PS50995"/>
    </source>
</evidence>
<dbReference type="Gene3D" id="1.10.10.10">
    <property type="entry name" value="Winged helix-like DNA-binding domain superfamily/Winged helix DNA-binding domain"/>
    <property type="match status" value="1"/>
</dbReference>
<dbReference type="GO" id="GO:0003677">
    <property type="term" value="F:DNA binding"/>
    <property type="evidence" value="ECO:0007669"/>
    <property type="project" value="UniProtKB-KW"/>
</dbReference>
<reference evidence="6" key="1">
    <citation type="journal article" date="2011" name="J. Bacteriol.">
        <title>Genome sequences of eight morphologically diverse alphaproteobacteria.</title>
        <authorList>
            <consortium name="US DOE Joint Genome Institute"/>
            <person name="Brown P.J."/>
            <person name="Kysela D.T."/>
            <person name="Buechlein A."/>
            <person name="Hemmerich C."/>
            <person name="Brun Y.V."/>
        </authorList>
    </citation>
    <scope>NUCLEOTIDE SEQUENCE [LARGE SCALE GENOMIC DNA]</scope>
    <source>
        <strain evidence="6">ATCC 17100 / ATH 3.1.1 / DSM 162 / LMG 4299</strain>
    </source>
</reference>
<gene>
    <name evidence="5" type="ordered locus">Rvan_2756</name>
</gene>
<evidence type="ECO:0000256" key="3">
    <source>
        <dbReference type="ARBA" id="ARBA00023163"/>
    </source>
</evidence>
<dbReference type="Proteomes" id="UP000001399">
    <property type="component" value="Chromosome"/>
</dbReference>
<dbReference type="PANTHER" id="PTHR33164:SF64">
    <property type="entry name" value="TRANSCRIPTIONAL REGULATOR SLYA"/>
    <property type="match status" value="1"/>
</dbReference>
<dbReference type="InterPro" id="IPR036390">
    <property type="entry name" value="WH_DNA-bd_sf"/>
</dbReference>